<proteinExistence type="predicted"/>
<reference evidence="1" key="2">
    <citation type="journal article" date="2015" name="Data Brief">
        <title>Shoot transcriptome of the giant reed, Arundo donax.</title>
        <authorList>
            <person name="Barrero R.A."/>
            <person name="Guerrero F.D."/>
            <person name="Moolhuijzen P."/>
            <person name="Goolsby J.A."/>
            <person name="Tidwell J."/>
            <person name="Bellgard S.E."/>
            <person name="Bellgard M.I."/>
        </authorList>
    </citation>
    <scope>NUCLEOTIDE SEQUENCE</scope>
    <source>
        <tissue evidence="1">Shoot tissue taken approximately 20 cm above the soil surface</tissue>
    </source>
</reference>
<evidence type="ECO:0000313" key="1">
    <source>
        <dbReference type="EMBL" id="JAD92594.1"/>
    </source>
</evidence>
<name>A0A0A9DVQ0_ARUDO</name>
<organism evidence="1">
    <name type="scientific">Arundo donax</name>
    <name type="common">Giant reed</name>
    <name type="synonym">Donax arundinaceus</name>
    <dbReference type="NCBI Taxonomy" id="35708"/>
    <lineage>
        <taxon>Eukaryota</taxon>
        <taxon>Viridiplantae</taxon>
        <taxon>Streptophyta</taxon>
        <taxon>Embryophyta</taxon>
        <taxon>Tracheophyta</taxon>
        <taxon>Spermatophyta</taxon>
        <taxon>Magnoliopsida</taxon>
        <taxon>Liliopsida</taxon>
        <taxon>Poales</taxon>
        <taxon>Poaceae</taxon>
        <taxon>PACMAD clade</taxon>
        <taxon>Arundinoideae</taxon>
        <taxon>Arundineae</taxon>
        <taxon>Arundo</taxon>
    </lineage>
</organism>
<protein>
    <submittedName>
        <fullName evidence="1">Uncharacterized protein</fullName>
    </submittedName>
</protein>
<reference evidence="1" key="1">
    <citation type="submission" date="2014-09" db="EMBL/GenBank/DDBJ databases">
        <authorList>
            <person name="Magalhaes I.L.F."/>
            <person name="Oliveira U."/>
            <person name="Santos F.R."/>
            <person name="Vidigal T.H.D.A."/>
            <person name="Brescovit A.D."/>
            <person name="Santos A.J."/>
        </authorList>
    </citation>
    <scope>NUCLEOTIDE SEQUENCE</scope>
    <source>
        <tissue evidence="1">Shoot tissue taken approximately 20 cm above the soil surface</tissue>
    </source>
</reference>
<dbReference type="AlphaFoldDB" id="A0A0A9DVQ0"/>
<sequence length="45" mass="5247">METMIKETWSISLIEFNDEQPTVHKHAACSDFRLKEHASSELSRL</sequence>
<accession>A0A0A9DVQ0</accession>
<dbReference type="EMBL" id="GBRH01205301">
    <property type="protein sequence ID" value="JAD92594.1"/>
    <property type="molecule type" value="Transcribed_RNA"/>
</dbReference>